<dbReference type="Pfam" id="PF12833">
    <property type="entry name" value="HTH_18"/>
    <property type="match status" value="1"/>
</dbReference>
<feature type="modified residue" description="4-aspartylphosphate" evidence="6">
    <location>
        <position position="56"/>
    </location>
</feature>
<dbReference type="InterPro" id="IPR018062">
    <property type="entry name" value="HTH_AraC-typ_CS"/>
</dbReference>
<evidence type="ECO:0000256" key="6">
    <source>
        <dbReference type="PROSITE-ProRule" id="PRU00169"/>
    </source>
</evidence>
<dbReference type="SMART" id="SM00342">
    <property type="entry name" value="HTH_ARAC"/>
    <property type="match status" value="1"/>
</dbReference>
<feature type="domain" description="Response regulatory" evidence="8">
    <location>
        <begin position="3"/>
        <end position="121"/>
    </location>
</feature>
<comment type="function">
    <text evidence="5">May play the central regulatory role in sporulation. It may be an element of the effector pathway responsible for the activation of sporulation genes in response to nutritional stress. Spo0A may act in concert with spo0H (a sigma factor) to control the expression of some genes that are critical to the sporulation process.</text>
</comment>
<dbReference type="Proteomes" id="UP001199296">
    <property type="component" value="Unassembled WGS sequence"/>
</dbReference>
<proteinExistence type="predicted"/>
<organism evidence="9 10">
    <name type="scientific">Halanaerobium polyolivorans</name>
    <dbReference type="NCBI Taxonomy" id="2886943"/>
    <lineage>
        <taxon>Bacteria</taxon>
        <taxon>Bacillati</taxon>
        <taxon>Bacillota</taxon>
        <taxon>Clostridia</taxon>
        <taxon>Halanaerobiales</taxon>
        <taxon>Halanaerobiaceae</taxon>
        <taxon>Halanaerobium</taxon>
    </lineage>
</organism>
<keyword evidence="3" id="KW-0238">DNA-binding</keyword>
<dbReference type="PRINTS" id="PR00032">
    <property type="entry name" value="HTHARAC"/>
</dbReference>
<dbReference type="SUPFAM" id="SSF46689">
    <property type="entry name" value="Homeodomain-like"/>
    <property type="match status" value="2"/>
</dbReference>
<feature type="domain" description="HTH araC/xylS-type" evidence="7">
    <location>
        <begin position="408"/>
        <end position="503"/>
    </location>
</feature>
<sequence>MYKILIAEDEKIERKAIKFYLDVFYSDQFKITAELANGKEAVEKALAEEVDLVLMDIKMPKLDGLEAAKQIKEKKPETEIIILTAHSEFDYAKKAIEIGVRDYLVKPYLEDDFCQVIDKSLAKIKEKEKNKFREEKLINKVKETIPYLEKEIILEVVYNTKSSLINFDKHKKLLDIEGKEYQFLLLSAKPRKKLSDSFFIKAKKIIKQNFSGTVSYNGLNDIIFLIIADSLESNEKQYRLDSIIKELKKIYDDRYDSKLFLKKSNVIKESKNLNNIYNETRSSLFKSELKIDSYPYQREKNIFAKIIDKDQTAAEKEFAEVYNYLIEEENCDVSRIRSYLRRFIIFLNRRIMEYYNREDPLFNLEQTENDIAAINDLENLKFYFENLINMIILNISETHKEQKVEVIEKVKKYIQENYSSDITLDMVAKHIAFSKYYLSKLFKEVEGINYKDYLIKVRMEKAKELLKNGEKIKVVSQEVGYSNRNYFSRAFKKYTGISPGKYS</sequence>
<dbReference type="PROSITE" id="PS01124">
    <property type="entry name" value="HTH_ARAC_FAMILY_2"/>
    <property type="match status" value="1"/>
</dbReference>
<evidence type="ECO:0000259" key="8">
    <source>
        <dbReference type="PROSITE" id="PS50110"/>
    </source>
</evidence>
<dbReference type="CDD" id="cd17536">
    <property type="entry name" value="REC_YesN-like"/>
    <property type="match status" value="1"/>
</dbReference>
<keyword evidence="4" id="KW-0804">Transcription</keyword>
<keyword evidence="6" id="KW-0597">Phosphoprotein</keyword>
<dbReference type="PANTHER" id="PTHR43280">
    <property type="entry name" value="ARAC-FAMILY TRANSCRIPTIONAL REGULATOR"/>
    <property type="match status" value="1"/>
</dbReference>
<evidence type="ECO:0000256" key="1">
    <source>
        <dbReference type="ARBA" id="ARBA00018672"/>
    </source>
</evidence>
<dbReference type="Pfam" id="PF00072">
    <property type="entry name" value="Response_reg"/>
    <property type="match status" value="1"/>
</dbReference>
<dbReference type="EMBL" id="JAJFAT010000002">
    <property type="protein sequence ID" value="MCC3144047.1"/>
    <property type="molecule type" value="Genomic_DNA"/>
</dbReference>
<dbReference type="RefSeq" id="WP_229343525.1">
    <property type="nucleotide sequence ID" value="NZ_JAJFAT010000002.1"/>
</dbReference>
<dbReference type="GO" id="GO:0000160">
    <property type="term" value="P:phosphorelay signal transduction system"/>
    <property type="evidence" value="ECO:0007669"/>
    <property type="project" value="InterPro"/>
</dbReference>
<dbReference type="InterPro" id="IPR020449">
    <property type="entry name" value="Tscrpt_reg_AraC-type_HTH"/>
</dbReference>
<dbReference type="PROSITE" id="PS50110">
    <property type="entry name" value="RESPONSE_REGULATORY"/>
    <property type="match status" value="1"/>
</dbReference>
<dbReference type="SUPFAM" id="SSF52172">
    <property type="entry name" value="CheY-like"/>
    <property type="match status" value="1"/>
</dbReference>
<dbReference type="PROSITE" id="PS00041">
    <property type="entry name" value="HTH_ARAC_FAMILY_1"/>
    <property type="match status" value="1"/>
</dbReference>
<keyword evidence="10" id="KW-1185">Reference proteome</keyword>
<dbReference type="InterPro" id="IPR001789">
    <property type="entry name" value="Sig_transdc_resp-reg_receiver"/>
</dbReference>
<dbReference type="InterPro" id="IPR018060">
    <property type="entry name" value="HTH_AraC"/>
</dbReference>
<dbReference type="Gene3D" id="3.40.50.2300">
    <property type="match status" value="1"/>
</dbReference>
<reference evidence="9 10" key="1">
    <citation type="submission" date="2021-10" db="EMBL/GenBank/DDBJ databases">
        <authorList>
            <person name="Grouzdev D.S."/>
            <person name="Pantiukh K.S."/>
            <person name="Krutkina M.S."/>
        </authorList>
    </citation>
    <scope>NUCLEOTIDE SEQUENCE [LARGE SCALE GENOMIC DNA]</scope>
    <source>
        <strain evidence="9 10">Z-7514</strain>
    </source>
</reference>
<dbReference type="SMART" id="SM00448">
    <property type="entry name" value="REC"/>
    <property type="match status" value="1"/>
</dbReference>
<evidence type="ECO:0000259" key="7">
    <source>
        <dbReference type="PROSITE" id="PS01124"/>
    </source>
</evidence>
<evidence type="ECO:0000256" key="5">
    <source>
        <dbReference type="ARBA" id="ARBA00024867"/>
    </source>
</evidence>
<protein>
    <recommendedName>
        <fullName evidence="1">Stage 0 sporulation protein A homolog</fullName>
    </recommendedName>
</protein>
<evidence type="ECO:0000313" key="10">
    <source>
        <dbReference type="Proteomes" id="UP001199296"/>
    </source>
</evidence>
<comment type="caution">
    <text evidence="9">The sequence shown here is derived from an EMBL/GenBank/DDBJ whole genome shotgun (WGS) entry which is preliminary data.</text>
</comment>
<keyword evidence="2" id="KW-0805">Transcription regulation</keyword>
<evidence type="ECO:0000256" key="2">
    <source>
        <dbReference type="ARBA" id="ARBA00023015"/>
    </source>
</evidence>
<dbReference type="PANTHER" id="PTHR43280:SF2">
    <property type="entry name" value="HTH-TYPE TRANSCRIPTIONAL REGULATOR EXSA"/>
    <property type="match status" value="1"/>
</dbReference>
<dbReference type="InterPro" id="IPR009057">
    <property type="entry name" value="Homeodomain-like_sf"/>
</dbReference>
<evidence type="ECO:0000313" key="9">
    <source>
        <dbReference type="EMBL" id="MCC3144047.1"/>
    </source>
</evidence>
<name>A0AAW4WXI6_9FIRM</name>
<evidence type="ECO:0000256" key="3">
    <source>
        <dbReference type="ARBA" id="ARBA00023125"/>
    </source>
</evidence>
<dbReference type="GO" id="GO:0043565">
    <property type="term" value="F:sequence-specific DNA binding"/>
    <property type="evidence" value="ECO:0007669"/>
    <property type="project" value="InterPro"/>
</dbReference>
<evidence type="ECO:0000256" key="4">
    <source>
        <dbReference type="ARBA" id="ARBA00023163"/>
    </source>
</evidence>
<dbReference type="GO" id="GO:0003700">
    <property type="term" value="F:DNA-binding transcription factor activity"/>
    <property type="evidence" value="ECO:0007669"/>
    <property type="project" value="InterPro"/>
</dbReference>
<dbReference type="InterPro" id="IPR011006">
    <property type="entry name" value="CheY-like_superfamily"/>
</dbReference>
<gene>
    <name evidence="9" type="ORF">LJ207_01790</name>
</gene>
<accession>A0AAW4WXI6</accession>
<dbReference type="AlphaFoldDB" id="A0AAW4WXI6"/>
<dbReference type="Gene3D" id="1.10.10.60">
    <property type="entry name" value="Homeodomain-like"/>
    <property type="match status" value="2"/>
</dbReference>